<evidence type="ECO:0000313" key="14">
    <source>
        <dbReference type="Proteomes" id="UP000593567"/>
    </source>
</evidence>
<dbReference type="OrthoDB" id="10072614at2759"/>
<evidence type="ECO:0000256" key="6">
    <source>
        <dbReference type="ARBA" id="ARBA00022763"/>
    </source>
</evidence>
<evidence type="ECO:0000256" key="9">
    <source>
        <dbReference type="ARBA" id="ARBA00023172"/>
    </source>
</evidence>
<organism evidence="13 14">
    <name type="scientific">Bugula neritina</name>
    <name type="common">Brown bryozoan</name>
    <name type="synonym">Sertularia neritina</name>
    <dbReference type="NCBI Taxonomy" id="10212"/>
    <lineage>
        <taxon>Eukaryota</taxon>
        <taxon>Metazoa</taxon>
        <taxon>Spiralia</taxon>
        <taxon>Lophotrochozoa</taxon>
        <taxon>Bryozoa</taxon>
        <taxon>Gymnolaemata</taxon>
        <taxon>Cheilostomatida</taxon>
        <taxon>Flustrina</taxon>
        <taxon>Buguloidea</taxon>
        <taxon>Bugulidae</taxon>
        <taxon>Bugula</taxon>
    </lineage>
</organism>
<dbReference type="Gene3D" id="3.40.50.300">
    <property type="entry name" value="P-loop containing nucleotide triphosphate hydrolases"/>
    <property type="match status" value="1"/>
</dbReference>
<keyword evidence="9" id="KW-0233">DNA recombination</keyword>
<dbReference type="InterPro" id="IPR027417">
    <property type="entry name" value="P-loop_NTPase"/>
</dbReference>
<evidence type="ECO:0000313" key="13">
    <source>
        <dbReference type="EMBL" id="KAF6017583.1"/>
    </source>
</evidence>
<accession>A0A7J7IUI6</accession>
<feature type="coiled-coil region" evidence="12">
    <location>
        <begin position="53"/>
        <end position="271"/>
    </location>
</feature>
<evidence type="ECO:0000256" key="1">
    <source>
        <dbReference type="ARBA" id="ARBA00004123"/>
    </source>
</evidence>
<evidence type="ECO:0000256" key="8">
    <source>
        <dbReference type="ARBA" id="ARBA00023054"/>
    </source>
</evidence>
<gene>
    <name evidence="13" type="ORF">EB796_024115</name>
</gene>
<dbReference type="GO" id="GO:0000724">
    <property type="term" value="P:double-strand break repair via homologous recombination"/>
    <property type="evidence" value="ECO:0007669"/>
    <property type="project" value="TreeGrafter"/>
</dbReference>
<comment type="similarity">
    <text evidence="3">Belongs to the SMC family. SMC6 subfamily.</text>
</comment>
<evidence type="ECO:0000256" key="10">
    <source>
        <dbReference type="ARBA" id="ARBA00023204"/>
    </source>
</evidence>
<dbReference type="PANTHER" id="PTHR19306">
    <property type="entry name" value="STRUCTURAL MAINTENANCE OF CHROMOSOMES 5,6 SMC5, SMC6"/>
    <property type="match status" value="1"/>
</dbReference>
<keyword evidence="5" id="KW-0547">Nucleotide-binding</keyword>
<keyword evidence="10" id="KW-0234">DNA repair</keyword>
<comment type="subcellular location">
    <subcellularLocation>
        <location evidence="2">Chromosome</location>
    </subcellularLocation>
    <subcellularLocation>
        <location evidence="1">Nucleus</location>
    </subcellularLocation>
</comment>
<dbReference type="GO" id="GO:0003684">
    <property type="term" value="F:damaged DNA binding"/>
    <property type="evidence" value="ECO:0007669"/>
    <property type="project" value="TreeGrafter"/>
</dbReference>
<dbReference type="GO" id="GO:0005524">
    <property type="term" value="F:ATP binding"/>
    <property type="evidence" value="ECO:0007669"/>
    <property type="project" value="UniProtKB-KW"/>
</dbReference>
<dbReference type="Gene3D" id="1.10.287.1490">
    <property type="match status" value="1"/>
</dbReference>
<dbReference type="EMBL" id="VXIV02003376">
    <property type="protein sequence ID" value="KAF6017583.1"/>
    <property type="molecule type" value="Genomic_DNA"/>
</dbReference>
<evidence type="ECO:0000256" key="2">
    <source>
        <dbReference type="ARBA" id="ARBA00004286"/>
    </source>
</evidence>
<evidence type="ECO:0000256" key="12">
    <source>
        <dbReference type="SAM" id="Coils"/>
    </source>
</evidence>
<dbReference type="PANTHER" id="PTHR19306:SF6">
    <property type="entry name" value="STRUCTURAL MAINTENANCE OF CHROMOSOMES PROTEIN 6"/>
    <property type="match status" value="1"/>
</dbReference>
<keyword evidence="7" id="KW-0067">ATP-binding</keyword>
<evidence type="ECO:0000256" key="4">
    <source>
        <dbReference type="ARBA" id="ARBA00022454"/>
    </source>
</evidence>
<name>A0A7J7IUI6_BUGNE</name>
<dbReference type="GO" id="GO:0030915">
    <property type="term" value="C:Smc5-Smc6 complex"/>
    <property type="evidence" value="ECO:0007669"/>
    <property type="project" value="TreeGrafter"/>
</dbReference>
<comment type="caution">
    <text evidence="13">The sequence shown here is derived from an EMBL/GenBank/DDBJ whole genome shotgun (WGS) entry which is preliminary data.</text>
</comment>
<evidence type="ECO:0000256" key="7">
    <source>
        <dbReference type="ARBA" id="ARBA00022840"/>
    </source>
</evidence>
<dbReference type="SUPFAM" id="SSF52540">
    <property type="entry name" value="P-loop containing nucleoside triphosphate hydrolases"/>
    <property type="match status" value="1"/>
</dbReference>
<keyword evidence="6" id="KW-0227">DNA damage</keyword>
<keyword evidence="4" id="KW-0158">Chromosome</keyword>
<keyword evidence="11" id="KW-0539">Nucleus</keyword>
<keyword evidence="8 12" id="KW-0175">Coiled coil</keyword>
<proteinExistence type="inferred from homology"/>
<reference evidence="13" key="1">
    <citation type="submission" date="2020-06" db="EMBL/GenBank/DDBJ databases">
        <title>Draft genome of Bugula neritina, a colonial animal packing powerful symbionts and potential medicines.</title>
        <authorList>
            <person name="Rayko M."/>
        </authorList>
    </citation>
    <scope>NUCLEOTIDE SEQUENCE [LARGE SCALE GENOMIC DNA]</scope>
    <source>
        <strain evidence="13">Kwan_BN1</strain>
    </source>
</reference>
<evidence type="ECO:0000256" key="5">
    <source>
        <dbReference type="ARBA" id="ARBA00022741"/>
    </source>
</evidence>
<protein>
    <submittedName>
        <fullName evidence="13">SMC6</fullName>
    </submittedName>
</protein>
<evidence type="ECO:0000256" key="3">
    <source>
        <dbReference type="ARBA" id="ARBA00006793"/>
    </source>
</evidence>
<evidence type="ECO:0000256" key="11">
    <source>
        <dbReference type="ARBA" id="ARBA00023242"/>
    </source>
</evidence>
<dbReference type="GO" id="GO:0035861">
    <property type="term" value="C:site of double-strand break"/>
    <property type="evidence" value="ECO:0007669"/>
    <property type="project" value="TreeGrafter"/>
</dbReference>
<keyword evidence="14" id="KW-1185">Reference proteome</keyword>
<dbReference type="GO" id="GO:0003697">
    <property type="term" value="F:single-stranded DNA binding"/>
    <property type="evidence" value="ECO:0007669"/>
    <property type="project" value="TreeGrafter"/>
</dbReference>
<dbReference type="AlphaFoldDB" id="A0A7J7IUI6"/>
<dbReference type="GO" id="GO:0005634">
    <property type="term" value="C:nucleus"/>
    <property type="evidence" value="ECO:0007669"/>
    <property type="project" value="UniProtKB-SubCell"/>
</dbReference>
<sequence length="457" mass="52828">MFRRQPKNSHVCYDEKGDEILPKPDRVFANHMSRPNFLSANVEEDIREETQGLREVSKDLLEASKNVEKLTLQIQSNHEKHSRLKGAVNSIERQIRKINTDMEEINAQVIEQDTIGDVDALISDVNNLDVEIEQLKVNLDTAKLKYNNSKAAEQEVEKQLSAVTSKLRSMNSSIDPLRGELNTADEAIDQANNELTHYKRELKKLDEKISKEEESLNRFMVNEVEKSIQAASQMSPRVKVKKTSQSLQAEIAKLKEQLSREEQLRGNADEIRDVLNSRMEKYETAKSQLQQCQLYRERMTKSLSTRRRNLFKLTLNTADTTKLYFATFLHQRNYEGKLQFDFDKQTLAIKVDHQSSSKSSKDCNKDLKGLSGGEKSFSTLCFIMSLWESINSPFRCMDEFDVFMDMVNRKVSIKMLTEFAKENPSHQFILLTPQDTSQIEVNDYVHIFRMPDPKRGN</sequence>
<dbReference type="Proteomes" id="UP000593567">
    <property type="component" value="Unassembled WGS sequence"/>
</dbReference>